<protein>
    <submittedName>
        <fullName evidence="2">Tetratricopeptide repeat protein</fullName>
    </submittedName>
</protein>
<proteinExistence type="predicted"/>
<gene>
    <name evidence="2" type="ORF">RM533_10370</name>
</gene>
<name>A0ABU2ZMD0_9SPHN</name>
<sequence>MGLILAVALGLASFAIMVLVLKLPRRLWEVTGAAIVIGLAGYAAQGSPGFAGSPGAIRETVTTDLDGAVELRKALGGGEISGSAFLITADALARRGQFGTAAGLLRGAIRQSPDDADLWLALGNALVGHTDGVITPAALLAYKRAAEIAPDHPGPPFFTGLALAQSGRFADARAIWAELLAKPGDADAAWKADLASRVKQLDMILALQRQGSAQAQGQEQEQALEPLQSPGPKQASPIQAPAAPPPR</sequence>
<comment type="caution">
    <text evidence="2">The sequence shown here is derived from an EMBL/GenBank/DDBJ whole genome shotgun (WGS) entry which is preliminary data.</text>
</comment>
<dbReference type="RefSeq" id="WP_311341158.1">
    <property type="nucleotide sequence ID" value="NZ_JAVRHS010000008.1"/>
</dbReference>
<feature type="region of interest" description="Disordered" evidence="1">
    <location>
        <begin position="209"/>
        <end position="247"/>
    </location>
</feature>
<dbReference type="Proteomes" id="UP001259803">
    <property type="component" value="Unassembled WGS sequence"/>
</dbReference>
<dbReference type="Gene3D" id="1.25.40.10">
    <property type="entry name" value="Tetratricopeptide repeat domain"/>
    <property type="match status" value="1"/>
</dbReference>
<dbReference type="InterPro" id="IPR011990">
    <property type="entry name" value="TPR-like_helical_dom_sf"/>
</dbReference>
<keyword evidence="3" id="KW-1185">Reference proteome</keyword>
<reference evidence="2 3" key="1">
    <citation type="submission" date="2023-09" db="EMBL/GenBank/DDBJ databases">
        <authorList>
            <person name="Rey-Velasco X."/>
        </authorList>
    </citation>
    <scope>NUCLEOTIDE SEQUENCE [LARGE SCALE GENOMIC DNA]</scope>
    <source>
        <strain evidence="2 3">F390</strain>
    </source>
</reference>
<dbReference type="Pfam" id="PF13428">
    <property type="entry name" value="TPR_14"/>
    <property type="match status" value="1"/>
</dbReference>
<dbReference type="EMBL" id="JAVRHS010000008">
    <property type="protein sequence ID" value="MDT0576587.1"/>
    <property type="molecule type" value="Genomic_DNA"/>
</dbReference>
<dbReference type="SUPFAM" id="SSF48452">
    <property type="entry name" value="TPR-like"/>
    <property type="match status" value="1"/>
</dbReference>
<evidence type="ECO:0000313" key="3">
    <source>
        <dbReference type="Proteomes" id="UP001259803"/>
    </source>
</evidence>
<organism evidence="2 3">
    <name type="scientific">Croceicoccus esteveae</name>
    <dbReference type="NCBI Taxonomy" id="3075597"/>
    <lineage>
        <taxon>Bacteria</taxon>
        <taxon>Pseudomonadati</taxon>
        <taxon>Pseudomonadota</taxon>
        <taxon>Alphaproteobacteria</taxon>
        <taxon>Sphingomonadales</taxon>
        <taxon>Erythrobacteraceae</taxon>
        <taxon>Croceicoccus</taxon>
    </lineage>
</organism>
<feature type="compositionally biased region" description="Low complexity" evidence="1">
    <location>
        <begin position="209"/>
        <end position="241"/>
    </location>
</feature>
<evidence type="ECO:0000313" key="2">
    <source>
        <dbReference type="EMBL" id="MDT0576587.1"/>
    </source>
</evidence>
<evidence type="ECO:0000256" key="1">
    <source>
        <dbReference type="SAM" id="MobiDB-lite"/>
    </source>
</evidence>
<accession>A0ABU2ZMD0</accession>